<feature type="compositionally biased region" description="Basic and acidic residues" evidence="1">
    <location>
        <begin position="32"/>
        <end position="63"/>
    </location>
</feature>
<protein>
    <submittedName>
        <fullName evidence="2">Integrase, catalytic region, zinc finger, CCHC-type, peptidase aspartic, catalytic</fullName>
    </submittedName>
</protein>
<comment type="caution">
    <text evidence="2">The sequence shown here is derived from an EMBL/GenBank/DDBJ whole genome shotgun (WGS) entry which is preliminary data.</text>
</comment>
<gene>
    <name evidence="2" type="ORF">Tci_523231</name>
</gene>
<organism evidence="2">
    <name type="scientific">Tanacetum cinerariifolium</name>
    <name type="common">Dalmatian daisy</name>
    <name type="synonym">Chrysanthemum cinerariifolium</name>
    <dbReference type="NCBI Taxonomy" id="118510"/>
    <lineage>
        <taxon>Eukaryota</taxon>
        <taxon>Viridiplantae</taxon>
        <taxon>Streptophyta</taxon>
        <taxon>Embryophyta</taxon>
        <taxon>Tracheophyta</taxon>
        <taxon>Spermatophyta</taxon>
        <taxon>Magnoliopsida</taxon>
        <taxon>eudicotyledons</taxon>
        <taxon>Gunneridae</taxon>
        <taxon>Pentapetalae</taxon>
        <taxon>asterids</taxon>
        <taxon>campanulids</taxon>
        <taxon>Asterales</taxon>
        <taxon>Asteraceae</taxon>
        <taxon>Asteroideae</taxon>
        <taxon>Anthemideae</taxon>
        <taxon>Anthemidinae</taxon>
        <taxon>Tanacetum</taxon>
    </lineage>
</organism>
<feature type="region of interest" description="Disordered" evidence="1">
    <location>
        <begin position="1"/>
        <end position="63"/>
    </location>
</feature>
<evidence type="ECO:0000256" key="1">
    <source>
        <dbReference type="SAM" id="MobiDB-lite"/>
    </source>
</evidence>
<proteinExistence type="predicted"/>
<reference evidence="2" key="1">
    <citation type="journal article" date="2019" name="Sci. Rep.">
        <title>Draft genome of Tanacetum cinerariifolium, the natural source of mosquito coil.</title>
        <authorList>
            <person name="Yamashiro T."/>
            <person name="Shiraishi A."/>
            <person name="Satake H."/>
            <person name="Nakayama K."/>
        </authorList>
    </citation>
    <scope>NUCLEOTIDE SEQUENCE</scope>
</reference>
<sequence>MILKRELQKNNEAKMEFGDKESLTSESEDEEHAMVVRDFKRVRQQRNDKKTFQRSRDDENGKKHVDNLGFNLLSVGQICDNECKVIFFEHDRETTKHGKLIDDALDEEDAIKVTEKKNIKNDIEDETLEVDEIVNIKESMNHPFDNIIENLN</sequence>
<name>A0A699IE79_TANCI</name>
<feature type="compositionally biased region" description="Basic and acidic residues" evidence="1">
    <location>
        <begin position="1"/>
        <end position="23"/>
    </location>
</feature>
<dbReference type="EMBL" id="BKCJ010288025">
    <property type="protein sequence ID" value="GEZ51258.1"/>
    <property type="molecule type" value="Genomic_DNA"/>
</dbReference>
<accession>A0A699IE79</accession>
<dbReference type="AlphaFoldDB" id="A0A699IE79"/>
<evidence type="ECO:0000313" key="2">
    <source>
        <dbReference type="EMBL" id="GEZ51258.1"/>
    </source>
</evidence>